<dbReference type="InterPro" id="IPR036388">
    <property type="entry name" value="WH-like_DNA-bd_sf"/>
</dbReference>
<proteinExistence type="predicted"/>
<dbReference type="SUPFAM" id="SSF46785">
    <property type="entry name" value="Winged helix' DNA-binding domain"/>
    <property type="match status" value="1"/>
</dbReference>
<evidence type="ECO:0000313" key="8">
    <source>
        <dbReference type="Proteomes" id="UP000521676"/>
    </source>
</evidence>
<evidence type="ECO:0000259" key="4">
    <source>
        <dbReference type="Pfam" id="PF00891"/>
    </source>
</evidence>
<keyword evidence="9" id="KW-1185">Reference proteome</keyword>
<keyword evidence="7" id="KW-0614">Plasmid</keyword>
<dbReference type="Pfam" id="PF08100">
    <property type="entry name" value="Dimerisation"/>
    <property type="match status" value="1"/>
</dbReference>
<dbReference type="PROSITE" id="PS51683">
    <property type="entry name" value="SAM_OMT_II"/>
    <property type="match status" value="1"/>
</dbReference>
<keyword evidence="3" id="KW-0949">S-adenosyl-L-methionine</keyword>
<dbReference type="Pfam" id="PF00891">
    <property type="entry name" value="Methyltransf_2"/>
    <property type="match status" value="1"/>
</dbReference>
<geneLocation type="plasmid" evidence="7 9">
    <name>unnamed1</name>
</geneLocation>
<evidence type="ECO:0000256" key="1">
    <source>
        <dbReference type="ARBA" id="ARBA00022603"/>
    </source>
</evidence>
<dbReference type="CDD" id="cd02440">
    <property type="entry name" value="AdoMet_MTases"/>
    <property type="match status" value="1"/>
</dbReference>
<dbReference type="Gene3D" id="1.10.10.10">
    <property type="entry name" value="Winged helix-like DNA-binding domain superfamily/Winged helix DNA-binding domain"/>
    <property type="match status" value="1"/>
</dbReference>
<dbReference type="RefSeq" id="WP_341471895.1">
    <property type="nucleotide sequence ID" value="NZ_CP128401.1"/>
</dbReference>
<dbReference type="PIRSF" id="PIRSF005739">
    <property type="entry name" value="O-mtase"/>
    <property type="match status" value="1"/>
</dbReference>
<reference evidence="6 8" key="1">
    <citation type="submission" date="2020-06" db="EMBL/GenBank/DDBJ databases">
        <title>Anoxygenic phototrophic Chloroflexota member uses a Type I reaction center.</title>
        <authorList>
            <person name="Tsuji J.M."/>
            <person name="Shaw N.A."/>
            <person name="Nagashima S."/>
            <person name="Venkiteswaran J."/>
            <person name="Schiff S.L."/>
            <person name="Hanada S."/>
            <person name="Tank M."/>
            <person name="Neufeld J.D."/>
        </authorList>
    </citation>
    <scope>NUCLEOTIDE SEQUENCE [LARGE SCALE GENOMIC DNA]</scope>
    <source>
        <strain evidence="6">L227-S17</strain>
    </source>
</reference>
<dbReference type="InterPro" id="IPR029063">
    <property type="entry name" value="SAM-dependent_MTases_sf"/>
</dbReference>
<dbReference type="Proteomes" id="UP001431572">
    <property type="component" value="Plasmid unnamed1"/>
</dbReference>
<dbReference type="InterPro" id="IPR016461">
    <property type="entry name" value="COMT-like"/>
</dbReference>
<dbReference type="InterPro" id="IPR036390">
    <property type="entry name" value="WH_DNA-bd_sf"/>
</dbReference>
<evidence type="ECO:0000313" key="7">
    <source>
        <dbReference type="EMBL" id="WJW70010.1"/>
    </source>
</evidence>
<evidence type="ECO:0000313" key="9">
    <source>
        <dbReference type="Proteomes" id="UP001431572"/>
    </source>
</evidence>
<feature type="domain" description="O-methyltransferase dimerisation" evidence="5">
    <location>
        <begin position="10"/>
        <end position="84"/>
    </location>
</feature>
<accession>A0A8T7M4H5</accession>
<dbReference type="Gene3D" id="3.40.50.150">
    <property type="entry name" value="Vaccinia Virus protein VP39"/>
    <property type="match status" value="1"/>
</dbReference>
<dbReference type="PANTHER" id="PTHR43712">
    <property type="entry name" value="PUTATIVE (AFU_ORTHOLOGUE AFUA_4G14580)-RELATED"/>
    <property type="match status" value="1"/>
</dbReference>
<evidence type="ECO:0000313" key="6">
    <source>
        <dbReference type="EMBL" id="NWJ46995.1"/>
    </source>
</evidence>
<dbReference type="GO" id="GO:0008171">
    <property type="term" value="F:O-methyltransferase activity"/>
    <property type="evidence" value="ECO:0007669"/>
    <property type="project" value="InterPro"/>
</dbReference>
<reference evidence="7" key="2">
    <citation type="journal article" date="2024" name="Nature">
        <title>Anoxygenic phototroph of the Chloroflexota uses a type I reaction centre.</title>
        <authorList>
            <person name="Tsuji J.M."/>
            <person name="Shaw N.A."/>
            <person name="Nagashima S."/>
            <person name="Venkiteswaran J.J."/>
            <person name="Schiff S.L."/>
            <person name="Watanabe T."/>
            <person name="Fukui M."/>
            <person name="Hanada S."/>
            <person name="Tank M."/>
            <person name="Neufeld J.D."/>
        </authorList>
    </citation>
    <scope>NUCLEOTIDE SEQUENCE</scope>
    <source>
        <strain evidence="7">L227-S17</strain>
        <plasmid evidence="7 9">unnamed1</plasmid>
    </source>
</reference>
<feature type="domain" description="O-methyltransferase C-terminal" evidence="4">
    <location>
        <begin position="124"/>
        <end position="315"/>
    </location>
</feature>
<dbReference type="PANTHER" id="PTHR43712:SF2">
    <property type="entry name" value="O-METHYLTRANSFERASE CICE"/>
    <property type="match status" value="1"/>
</dbReference>
<organism evidence="6 8">
    <name type="scientific">Candidatus Chlorohelix allophototropha</name>
    <dbReference type="NCBI Taxonomy" id="3003348"/>
    <lineage>
        <taxon>Bacteria</taxon>
        <taxon>Bacillati</taxon>
        <taxon>Chloroflexota</taxon>
        <taxon>Chloroflexia</taxon>
        <taxon>Candidatus Chloroheliales</taxon>
        <taxon>Candidatus Chloroheliaceae</taxon>
        <taxon>Candidatus Chlorohelix</taxon>
    </lineage>
</organism>
<dbReference type="InterPro" id="IPR012967">
    <property type="entry name" value="COMT_dimerisation"/>
</dbReference>
<dbReference type="EMBL" id="JACATZ010000001">
    <property type="protein sequence ID" value="NWJ46995.1"/>
    <property type="molecule type" value="Genomic_DNA"/>
</dbReference>
<dbReference type="AlphaFoldDB" id="A0A8T7M4H5"/>
<dbReference type="GO" id="GO:0032259">
    <property type="term" value="P:methylation"/>
    <property type="evidence" value="ECO:0007669"/>
    <property type="project" value="UniProtKB-KW"/>
</dbReference>
<protein>
    <submittedName>
        <fullName evidence="7">Acetylserotonin O-methyltransferase</fullName>
    </submittedName>
    <submittedName>
        <fullName evidence="6">Methyltransferase domain-containing protein</fullName>
    </submittedName>
</protein>
<evidence type="ECO:0000256" key="2">
    <source>
        <dbReference type="ARBA" id="ARBA00022679"/>
    </source>
</evidence>
<keyword evidence="2" id="KW-0808">Transferase</keyword>
<dbReference type="InterPro" id="IPR001077">
    <property type="entry name" value="COMT_C"/>
</dbReference>
<gene>
    <name evidence="6" type="ORF">HXX08_14125</name>
    <name evidence="7" type="ORF">OZ401_004812</name>
</gene>
<dbReference type="Proteomes" id="UP000521676">
    <property type="component" value="Unassembled WGS sequence"/>
</dbReference>
<evidence type="ECO:0000256" key="3">
    <source>
        <dbReference type="ARBA" id="ARBA00022691"/>
    </source>
</evidence>
<dbReference type="GO" id="GO:0046983">
    <property type="term" value="F:protein dimerization activity"/>
    <property type="evidence" value="ECO:0007669"/>
    <property type="project" value="InterPro"/>
</dbReference>
<dbReference type="EMBL" id="CP128401">
    <property type="protein sequence ID" value="WJW70010.1"/>
    <property type="molecule type" value="Genomic_DNA"/>
</dbReference>
<keyword evidence="1 6" id="KW-0489">Methyltransferase</keyword>
<name>A0A8T7M4H5_9CHLR</name>
<dbReference type="SUPFAM" id="SSF53335">
    <property type="entry name" value="S-adenosyl-L-methionine-dependent methyltransferases"/>
    <property type="match status" value="1"/>
</dbReference>
<sequence>MSEYRERIQEMLNGYRITQTLITCVELGIFEQLKNERASVSELGQSLNVDIAALTRLLNSATALGLVERDGQYYHASPLACACLVPEGSHYMGKQVKREAAFYRRWSHLTEAVRTGQRPTENTTDEKDPNWVRNFELALLETARINGPLVAKVLEPLLPQRVEPPLRVIDVGGGHGGYSIALAEYFKGLQAVVFELPAAAEVAREVIATANREKQVSVQSGDFRVDSLGDNFDLVLLFGVLASETAVTARNLLAEVYRALVPGGIVAIRGFYLKPDGSGTVETTLIDLHLLLSSDSGKAHSVEEMIAWLQEAGFQQPTTLALPGQERDSLLVAQK</sequence>
<evidence type="ECO:0000259" key="5">
    <source>
        <dbReference type="Pfam" id="PF08100"/>
    </source>
</evidence>